<dbReference type="InterPro" id="IPR051055">
    <property type="entry name" value="PIF1_helicase"/>
</dbReference>
<feature type="domain" description="Helitron helicase-like" evidence="2">
    <location>
        <begin position="756"/>
        <end position="940"/>
    </location>
</feature>
<proteinExistence type="predicted"/>
<feature type="compositionally biased region" description="Basic and acidic residues" evidence="1">
    <location>
        <begin position="305"/>
        <end position="384"/>
    </location>
</feature>
<feature type="region of interest" description="Disordered" evidence="1">
    <location>
        <begin position="648"/>
        <end position="673"/>
    </location>
</feature>
<dbReference type="GeneID" id="111120328"/>
<keyword evidence="4" id="KW-1185">Reference proteome</keyword>
<evidence type="ECO:0000313" key="5">
    <source>
        <dbReference type="RefSeq" id="XP_022316759.1"/>
    </source>
</evidence>
<evidence type="ECO:0000259" key="3">
    <source>
        <dbReference type="Pfam" id="PF20209"/>
    </source>
</evidence>
<feature type="region of interest" description="Disordered" evidence="1">
    <location>
        <begin position="85"/>
        <end position="427"/>
    </location>
</feature>
<feature type="compositionally biased region" description="Basic and acidic residues" evidence="1">
    <location>
        <begin position="242"/>
        <end position="279"/>
    </location>
</feature>
<dbReference type="InterPro" id="IPR046700">
    <property type="entry name" value="DUF6570"/>
</dbReference>
<feature type="compositionally biased region" description="Polar residues" evidence="1">
    <location>
        <begin position="1198"/>
        <end position="1209"/>
    </location>
</feature>
<dbReference type="RefSeq" id="XP_022316759.1">
    <property type="nucleotide sequence ID" value="XM_022461051.1"/>
</dbReference>
<dbReference type="Proteomes" id="UP000694844">
    <property type="component" value="Chromosome 2"/>
</dbReference>
<protein>
    <submittedName>
        <fullName evidence="5">Uncharacterized protein LOC111120328</fullName>
    </submittedName>
</protein>
<feature type="compositionally biased region" description="Basic and acidic residues" evidence="1">
    <location>
        <begin position="158"/>
        <end position="216"/>
    </location>
</feature>
<evidence type="ECO:0000313" key="4">
    <source>
        <dbReference type="Proteomes" id="UP000694844"/>
    </source>
</evidence>
<gene>
    <name evidence="5" type="primary">LOC111120328</name>
</gene>
<feature type="compositionally biased region" description="Acidic residues" evidence="1">
    <location>
        <begin position="651"/>
        <end position="670"/>
    </location>
</feature>
<dbReference type="OrthoDB" id="6137013at2759"/>
<evidence type="ECO:0000256" key="1">
    <source>
        <dbReference type="SAM" id="MobiDB-lite"/>
    </source>
</evidence>
<organism evidence="4 5">
    <name type="scientific">Crassostrea virginica</name>
    <name type="common">Eastern oyster</name>
    <dbReference type="NCBI Taxonomy" id="6565"/>
    <lineage>
        <taxon>Eukaryota</taxon>
        <taxon>Metazoa</taxon>
        <taxon>Spiralia</taxon>
        <taxon>Lophotrochozoa</taxon>
        <taxon>Mollusca</taxon>
        <taxon>Bivalvia</taxon>
        <taxon>Autobranchia</taxon>
        <taxon>Pteriomorphia</taxon>
        <taxon>Ostreida</taxon>
        <taxon>Ostreoidea</taxon>
        <taxon>Ostreidae</taxon>
        <taxon>Crassostrea</taxon>
    </lineage>
</organism>
<dbReference type="Pfam" id="PF20209">
    <property type="entry name" value="DUF6570"/>
    <property type="match status" value="1"/>
</dbReference>
<dbReference type="Pfam" id="PF14214">
    <property type="entry name" value="Helitron_like_N"/>
    <property type="match status" value="1"/>
</dbReference>
<dbReference type="PANTHER" id="PTHR47642">
    <property type="entry name" value="ATP-DEPENDENT DNA HELICASE"/>
    <property type="match status" value="1"/>
</dbReference>
<dbReference type="InterPro" id="IPR025476">
    <property type="entry name" value="Helitron_helicase-like"/>
</dbReference>
<evidence type="ECO:0000259" key="2">
    <source>
        <dbReference type="Pfam" id="PF14214"/>
    </source>
</evidence>
<name>A0A8B8CNJ6_CRAVI</name>
<reference evidence="5" key="1">
    <citation type="submission" date="2025-08" db="UniProtKB">
        <authorList>
            <consortium name="RefSeq"/>
        </authorList>
    </citation>
    <scope>IDENTIFICATION</scope>
    <source>
        <tissue evidence="5">Whole sample</tissue>
    </source>
</reference>
<feature type="domain" description="DUF6570" evidence="3">
    <location>
        <begin position="501"/>
        <end position="629"/>
    </location>
</feature>
<dbReference type="KEGG" id="cvn:111120328"/>
<dbReference type="PANTHER" id="PTHR47642:SF8">
    <property type="entry name" value="ATP-DEPENDENT DNA HELICASE"/>
    <property type="match status" value="1"/>
</dbReference>
<feature type="compositionally biased region" description="Basic and acidic residues" evidence="1">
    <location>
        <begin position="87"/>
        <end position="103"/>
    </location>
</feature>
<accession>A0A8B8CNJ6</accession>
<feature type="region of interest" description="Disordered" evidence="1">
    <location>
        <begin position="1198"/>
        <end position="1221"/>
    </location>
</feature>
<sequence length="1461" mass="170425">MASPIKKQKLDNFVTEVIEEMDTELKAVCYDITTKNGVQAIKAVEKIRRKLKAMEGKGQSSETKDIPVWYEAYFKSQNAARMQRLRSQSEFRDKERLQDANYKREKRKRSDFRDSEQFRDTEAKRTKRDDPILKQNEQIKNTLFRKNKRTDPQVRQNEQLRDTKARKDKRQDSNIRQNEQLRDTKARKDKRQDSNVRQNEQLRDADAKRTKRDDPILKQNEQIKNTLFRKNKRTDPQVRQNEQLRDTKARKDKRQDSNVRQNEQLRDADAKRAKRDDPILKQNEQIKNTQFRKNKRTDPQVRQNEQLRDTKARKDKRQDSNVRQNEQLRDTKARKDKRQDSNVRQNEQLRDTKARKDKRQDSNVRQNEQLRDADAKRAKRDDPILKQNEQTKNTQFRKNKRTDPQVRQNEQLRDTNVRRRSRIKPSSEEMAISIFQKKIMEGPTFVCVSCHRLLYRSSVCILNRERFVKMDPDVLSSCIVSVLSPDGKEYICNTCQTAMSKGNMPNISVGNGLDLDDVPTELADLNSLEAVFISRRIPFMKLIALPRGKQKSVHGCVVNIPIEPEQNLSVLPRVPSPDSLITVKLKRKIQYRGHVFLQNIRPQKIENALHILKNVMNNPLYSNVTLNQNWATEAQQNDADLWNRLTNQYSDDNEPVSDDNVDDSEVEEEDERSRLSGLPFNSCIQPKDISTDTNLILNYAPGENKRPKSFHIDEHSEELSFPHLFPSGKFGFSMPRSQKVSMKKYFQTRILNNDTRFARNIEYIFYAQYRCEAKEIQDSLSISLRKGKQMELTAGEIRENLRDFIRQDLGIHFMQKIRGSPAYFSKIFYDLLGMIRHLGPSTWFITLSAADLKWVDSLKVIGEQQGVALTAQDVELMSWEEKCHYLRSNPVTAARHFDTRVQLFLKHILMNPNLSPLGKITDYKYRIEFQHRGSPHVHMLAWVHGAPSIDNNTKLQIEQFIDSKVTCAIPKDDDSLAQLVSQVQKHNHSIACRKHGNKCRFSYPRPPLKSTMVFKPLDSPPSKQTQQLYIDVLSSVNTKLEESNEWYSVDQLLQAVNVSEDVYIDALHWIKTKASYVSKPEKTLGDVLKAVSSSSQHLGSKQSMKSVAQKFLTHREVSAQEAVYRLLSLPLSQGSRQIVFVDTDLPCNRTRMFKPMTVLKQLDDDDPDVFLHGILDRYPARPDHLENMCFSEFASLYKTSSKPPSTNDARSNDIDDTEDDQQSKHILLKDNMGHMHRRKTPAIIRYHQWSLKKQPQQYFHSQLVLYFPWRKEETLAEESYAENYNDKLDVIQSNRSKFEHFAEEVGNALDDMQEFGISEESWAVVVPETEKDRLEEEAEGPELQNSVMNAFDSSSLQRRAAQMDSNSTPFEYEVLTDKLPTFEWIELILSLNEKQYSLHQIISYKNVISRLWLKLGYSQLMIIHTSTIITLYVVTIHLDRNNKQQIDAVEDCCCIVIRICT</sequence>
<feature type="compositionally biased region" description="Basic and acidic residues" evidence="1">
    <location>
        <begin position="111"/>
        <end position="132"/>
    </location>
</feature>